<feature type="compositionally biased region" description="Acidic residues" evidence="1">
    <location>
        <begin position="758"/>
        <end position="768"/>
    </location>
</feature>
<sequence length="958" mass="105920">MEVPQKTWNHHEKKKMVIKVGGGAAAVGFGAVVLLGGALATAALASALIVGKKGWSSSKDRRRSRRHQSPPPEMRKQNEQDEANKGQQFVISHEYDHLSNGPTKEVESDNNSGLLVSKRSSSLDEKPRIEINGRKPGDAADASEETLGSISPKKLENNAVSAVVEEGFSTLDARLPFEPKNLMHESELGIHLTKEDFANEIPEESKISEQIHIEEVGPERKARDDVEIEGINHREACVVTQIQPRGEQNCEEIEELTIVDNAVEGVHIDPKEIEVTKVENAVEGNHIDQKEGQNVEEKELEDLCGDSEEISEDVCEEAIQKTEENVGTSTISSLSETMASEIHSEDGEKPLLSVLESPVVEHEHVNRDEVESGMLTKIVGIIQEDDTGEGSRDLVKEQEKCDQPDEGMIQEKREELGLTGEANQSNLQIEVGEPKIPSEKKEENASTDHPLPTPTENRDFGVPVLKEELISPEDVEVTKEDAANEEVAESLEVNENTAPIQSTISQPKYSGDDVESNIRNEVEGELISPENTEAAKEYFANEQVAENVDVNENKTSLQLDVDEPNQHEDDLDRKTVEEAEDSSETINTGITAAKEVNENNTSVQSAFCQPKDSEDDIHRNTEKEVQEELISPENTEATTEDFVNEEVAENLEVDENKTFEQFVIGQPKQHEDDVQGNDAGEVEDSSVITDTSIAATKDDSVMEMNEDGDKEITVKFVVGQPKQHEDVEGTTPEEVADSSVIINTGVAATKDDSVMEMNENDEDNDETSEQFVVGQPKQHEDNVEENTADEVEDSSVIIDKGIATEKEDSFIGMNENDEKGEDNVKDFQDETYSSDEVEESSEETGDSSTESNSDAVWPAESRQEASMEPQQVKLIDQEVEGKIQEDKAGRDGENDFQKIKANGRIPILKPAERKREGAIPIRAVKTFPPWLIVATFLMEKASQKRLLSRSTWQMQAGG</sequence>
<name>A0AAW2SB90_9LAMI</name>
<dbReference type="AlphaFoldDB" id="A0AAW2SB90"/>
<feature type="region of interest" description="Disordered" evidence="1">
    <location>
        <begin position="542"/>
        <end position="584"/>
    </location>
</feature>
<organism evidence="2">
    <name type="scientific">Sesamum calycinum</name>
    <dbReference type="NCBI Taxonomy" id="2727403"/>
    <lineage>
        <taxon>Eukaryota</taxon>
        <taxon>Viridiplantae</taxon>
        <taxon>Streptophyta</taxon>
        <taxon>Embryophyta</taxon>
        <taxon>Tracheophyta</taxon>
        <taxon>Spermatophyta</taxon>
        <taxon>Magnoliopsida</taxon>
        <taxon>eudicotyledons</taxon>
        <taxon>Gunneridae</taxon>
        <taxon>Pentapetalae</taxon>
        <taxon>asterids</taxon>
        <taxon>lamiids</taxon>
        <taxon>Lamiales</taxon>
        <taxon>Pedaliaceae</taxon>
        <taxon>Sesamum</taxon>
    </lineage>
</organism>
<feature type="compositionally biased region" description="Basic and acidic residues" evidence="1">
    <location>
        <begin position="432"/>
        <end position="446"/>
    </location>
</feature>
<feature type="compositionally biased region" description="Basic and acidic residues" evidence="1">
    <location>
        <begin position="73"/>
        <end position="84"/>
    </location>
</feature>
<gene>
    <name evidence="2" type="ORF">Scaly_0323400</name>
</gene>
<feature type="region of interest" description="Disordered" evidence="1">
    <location>
        <begin position="719"/>
        <end position="872"/>
    </location>
</feature>
<evidence type="ECO:0000256" key="1">
    <source>
        <dbReference type="SAM" id="MobiDB-lite"/>
    </source>
</evidence>
<feature type="region of interest" description="Disordered" evidence="1">
    <location>
        <begin position="96"/>
        <end position="146"/>
    </location>
</feature>
<feature type="region of interest" description="Disordered" evidence="1">
    <location>
        <begin position="382"/>
        <end position="514"/>
    </location>
</feature>
<feature type="region of interest" description="Disordered" evidence="1">
    <location>
        <begin position="664"/>
        <end position="700"/>
    </location>
</feature>
<dbReference type="EMBL" id="JACGWM010000002">
    <property type="protein sequence ID" value="KAL0389663.1"/>
    <property type="molecule type" value="Genomic_DNA"/>
</dbReference>
<protein>
    <submittedName>
        <fullName evidence="2">Uncharacterized protein</fullName>
    </submittedName>
</protein>
<feature type="region of interest" description="Disordered" evidence="1">
    <location>
        <begin position="54"/>
        <end position="84"/>
    </location>
</feature>
<feature type="compositionally biased region" description="Basic and acidic residues" evidence="1">
    <location>
        <begin position="564"/>
        <end position="577"/>
    </location>
</feature>
<reference evidence="2" key="1">
    <citation type="submission" date="2020-06" db="EMBL/GenBank/DDBJ databases">
        <authorList>
            <person name="Li T."/>
            <person name="Hu X."/>
            <person name="Zhang T."/>
            <person name="Song X."/>
            <person name="Zhang H."/>
            <person name="Dai N."/>
            <person name="Sheng W."/>
            <person name="Hou X."/>
            <person name="Wei L."/>
        </authorList>
    </citation>
    <scope>NUCLEOTIDE SEQUENCE</scope>
    <source>
        <strain evidence="2">KEN8</strain>
        <tissue evidence="2">Leaf</tissue>
    </source>
</reference>
<feature type="region of interest" description="Disordered" evidence="1">
    <location>
        <begin position="598"/>
        <end position="617"/>
    </location>
</feature>
<reference evidence="2" key="2">
    <citation type="journal article" date="2024" name="Plant">
        <title>Genomic evolution and insights into agronomic trait innovations of Sesamum species.</title>
        <authorList>
            <person name="Miao H."/>
            <person name="Wang L."/>
            <person name="Qu L."/>
            <person name="Liu H."/>
            <person name="Sun Y."/>
            <person name="Le M."/>
            <person name="Wang Q."/>
            <person name="Wei S."/>
            <person name="Zheng Y."/>
            <person name="Lin W."/>
            <person name="Duan Y."/>
            <person name="Cao H."/>
            <person name="Xiong S."/>
            <person name="Wang X."/>
            <person name="Wei L."/>
            <person name="Li C."/>
            <person name="Ma Q."/>
            <person name="Ju M."/>
            <person name="Zhao R."/>
            <person name="Li G."/>
            <person name="Mu C."/>
            <person name="Tian Q."/>
            <person name="Mei H."/>
            <person name="Zhang T."/>
            <person name="Gao T."/>
            <person name="Zhang H."/>
        </authorList>
    </citation>
    <scope>NUCLEOTIDE SEQUENCE</scope>
    <source>
        <strain evidence="2">KEN8</strain>
    </source>
</reference>
<feature type="compositionally biased region" description="Polar residues" evidence="1">
    <location>
        <begin position="109"/>
        <end position="120"/>
    </location>
</feature>
<feature type="compositionally biased region" description="Acidic residues" evidence="1">
    <location>
        <begin position="782"/>
        <end position="793"/>
    </location>
</feature>
<feature type="compositionally biased region" description="Basic and acidic residues" evidence="1">
    <location>
        <begin position="121"/>
        <end position="138"/>
    </location>
</feature>
<feature type="compositionally biased region" description="Basic and acidic residues" evidence="1">
    <location>
        <begin position="389"/>
        <end position="416"/>
    </location>
</feature>
<evidence type="ECO:0000313" key="2">
    <source>
        <dbReference type="EMBL" id="KAL0389663.1"/>
    </source>
</evidence>
<feature type="compositionally biased region" description="Polar residues" evidence="1">
    <location>
        <begin position="493"/>
        <end position="508"/>
    </location>
</feature>
<feature type="compositionally biased region" description="Acidic residues" evidence="1">
    <location>
        <begin position="832"/>
        <end position="845"/>
    </location>
</feature>
<proteinExistence type="predicted"/>
<accession>A0AAW2SB90</accession>
<feature type="compositionally biased region" description="Polar residues" evidence="1">
    <location>
        <begin position="598"/>
        <end position="607"/>
    </location>
</feature>
<comment type="caution">
    <text evidence="2">The sequence shown here is derived from an EMBL/GenBank/DDBJ whole genome shotgun (WGS) entry which is preliminary data.</text>
</comment>